<evidence type="ECO:0000313" key="3">
    <source>
        <dbReference type="Proteomes" id="UP000001733"/>
    </source>
</evidence>
<sequence length="398" mass="45859">MSRSNLEITIIVSPSLPVPPFKGYGGTQRGVWELIKYLREDYKIRLFAPGSSSVEVDTLMTNIPFGLWEEGINLSKEERAILQKSYDRFVIDSLNSNPPQLINIHYDSPFIIRQILQRFNCPIIYSPHNQINTEIRLILEDLIAGRIKREAPFIIIALSLSHYHEIIKGIPMNFNKNKYIKIIPIYYGCDVEDFPFSPFVLTDSPEEPSIKILKSLKRKNINYFITIGRICKIKGQLTAIKLIKEIKGCLIIAGSVFEREKEQEMDYYKKVLEQCDGKDIIYYGTANEDEKRELMKYAVASLYFGGSEDPYWREPFGRVLVESLAVGTPVIAWNQGAITEVIIDGLVGFVVKTFDECILKINHVKSIDRYLCRMYVDKIFSSRRVAREYKSLIKDVLV</sequence>
<dbReference type="GO" id="GO:0016757">
    <property type="term" value="F:glycosyltransferase activity"/>
    <property type="evidence" value="ECO:0007669"/>
    <property type="project" value="InterPro"/>
</dbReference>
<evidence type="ECO:0000259" key="1">
    <source>
        <dbReference type="Pfam" id="PF00534"/>
    </source>
</evidence>
<keyword evidence="2" id="KW-0808">Transferase</keyword>
<evidence type="ECO:0000313" key="2">
    <source>
        <dbReference type="EMBL" id="ACI18893.1"/>
    </source>
</evidence>
<dbReference type="Proteomes" id="UP000001733">
    <property type="component" value="Chromosome"/>
</dbReference>
<keyword evidence="3" id="KW-1185">Reference proteome</keyword>
<dbReference type="PANTHER" id="PTHR12526">
    <property type="entry name" value="GLYCOSYLTRANSFERASE"/>
    <property type="match status" value="1"/>
</dbReference>
<dbReference type="Pfam" id="PF00534">
    <property type="entry name" value="Glycos_transf_1"/>
    <property type="match status" value="1"/>
</dbReference>
<dbReference type="PaxDb" id="309799-DICTH_0210"/>
<dbReference type="PANTHER" id="PTHR12526:SF595">
    <property type="entry name" value="BLL5217 PROTEIN"/>
    <property type="match status" value="1"/>
</dbReference>
<name>B5YBY5_DICT6</name>
<dbReference type="KEGG" id="dth:DICTH_0210"/>
<accession>B5YBY5</accession>
<dbReference type="EMBL" id="CP001146">
    <property type="protein sequence ID" value="ACI18893.1"/>
    <property type="molecule type" value="Genomic_DNA"/>
</dbReference>
<dbReference type="OrthoDB" id="9764657at2"/>
<feature type="domain" description="Glycosyl transferase family 1" evidence="1">
    <location>
        <begin position="214"/>
        <end position="354"/>
    </location>
</feature>
<dbReference type="HOGENOM" id="CLU_692095_0_0_0"/>
<proteinExistence type="predicted"/>
<dbReference type="InterPro" id="IPR001296">
    <property type="entry name" value="Glyco_trans_1"/>
</dbReference>
<dbReference type="SUPFAM" id="SSF53756">
    <property type="entry name" value="UDP-Glycosyltransferase/glycogen phosphorylase"/>
    <property type="match status" value="1"/>
</dbReference>
<gene>
    <name evidence="2" type="ordered locus">DICTH_0210</name>
</gene>
<dbReference type="CAZy" id="GT4">
    <property type="family name" value="Glycosyltransferase Family 4"/>
</dbReference>
<organism evidence="2 3">
    <name type="scientific">Dictyoglomus thermophilum (strain ATCC 35947 / DSM 3960 / H-6-12)</name>
    <dbReference type="NCBI Taxonomy" id="309799"/>
    <lineage>
        <taxon>Bacteria</taxon>
        <taxon>Pseudomonadati</taxon>
        <taxon>Dictyoglomota</taxon>
        <taxon>Dictyoglomia</taxon>
        <taxon>Dictyoglomales</taxon>
        <taxon>Dictyoglomaceae</taxon>
        <taxon>Dictyoglomus</taxon>
    </lineage>
</organism>
<reference evidence="2 3" key="1">
    <citation type="journal article" date="2014" name="Genome Announc.">
        <title>Complete Genome Sequence of the Extreme Thermophile Dictyoglomus thermophilum H-6-12.</title>
        <authorList>
            <person name="Coil D.A."/>
            <person name="Badger J.H."/>
            <person name="Forberger H.C."/>
            <person name="Riggs F."/>
            <person name="Madupu R."/>
            <person name="Fedorova N."/>
            <person name="Ward N."/>
            <person name="Robb F.T."/>
            <person name="Eisen J.A."/>
        </authorList>
    </citation>
    <scope>NUCLEOTIDE SEQUENCE [LARGE SCALE GENOMIC DNA]</scope>
    <source>
        <strain evidence="3">ATCC 35947 / DSM 3960 / H-6-12</strain>
    </source>
</reference>
<dbReference type="RefSeq" id="WP_012547525.1">
    <property type="nucleotide sequence ID" value="NC_011297.1"/>
</dbReference>
<dbReference type="AlphaFoldDB" id="B5YBY5"/>
<dbReference type="STRING" id="309799.DICTH_0210"/>
<dbReference type="Gene3D" id="3.40.50.2000">
    <property type="entry name" value="Glycogen Phosphorylase B"/>
    <property type="match status" value="2"/>
</dbReference>
<protein>
    <submittedName>
        <fullName evidence="2">Glycosyl transferase, group 1</fullName>
    </submittedName>
</protein>
<dbReference type="eggNOG" id="COG0438">
    <property type="taxonomic scope" value="Bacteria"/>
</dbReference>